<reference evidence="2 3" key="1">
    <citation type="submission" date="2018-11" db="EMBL/GenBank/DDBJ databases">
        <authorList>
            <consortium name="Pathogen Informatics"/>
        </authorList>
    </citation>
    <scope>NUCLEOTIDE SEQUENCE [LARGE SCALE GENOMIC DNA]</scope>
</reference>
<dbReference type="EMBL" id="UZAH01025947">
    <property type="protein sequence ID" value="VDO73157.1"/>
    <property type="molecule type" value="Genomic_DNA"/>
</dbReference>
<feature type="transmembrane region" description="Helical" evidence="1">
    <location>
        <begin position="181"/>
        <end position="203"/>
    </location>
</feature>
<keyword evidence="3" id="KW-1185">Reference proteome</keyword>
<dbReference type="AlphaFoldDB" id="A0A3P7YLW2"/>
<proteinExistence type="predicted"/>
<dbReference type="OrthoDB" id="5876072at2759"/>
<keyword evidence="1" id="KW-0812">Transmembrane</keyword>
<sequence length="454" mass="51265">MILASLSFLLCVVTSFVGIIFFSYSLSHVRDGIELLPRHLRRTAQDFTKFTNDLNVSVHCIHNHQDRKLKDKVEVISKKIKESVDRFKTEINEYRFEDKSIDAVLPPLSDGSDEILGILKRTNKKSSHRISSLLGYTVLIPIMLLALSLLGLAGIMGSWRFYTGSDRFDSRLSRRGATANVASSVLASAGYVALLLGSLLCFMTASVVFFFIRFCFLVAFVAMFVCMGVFEDNDLRLLQVVVKLDDGFVLIMNQVSFSRGIPKVDSNVRLARTSISVSAPLLGTYQCLAPHSDALAVPNLHYTTSFGSQQIVYSLHDILYKCRNDYPFFDAVNGSYLMAEKELSTKFSMSRRYDMAREVQNFHVDPTTLAKMEANTREVDVNLLFLFPSSRGGMYRFQNHASRFEKAVVTNRKETQPGKVKRGLKGYPSKNYFKSQEFPELMGKGDERGERQPD</sequence>
<protein>
    <submittedName>
        <fullName evidence="4">DUF2254 domain-containing protein</fullName>
    </submittedName>
</protein>
<accession>A0A3P7YLW2</accession>
<keyword evidence="1" id="KW-0472">Membrane</keyword>
<keyword evidence="1" id="KW-1133">Transmembrane helix</keyword>
<dbReference type="Proteomes" id="UP000050761">
    <property type="component" value="Unassembled WGS sequence"/>
</dbReference>
<dbReference type="WBParaSite" id="HPBE_0000765701-mRNA-1">
    <property type="protein sequence ID" value="HPBE_0000765701-mRNA-1"/>
    <property type="gene ID" value="HPBE_0000765701"/>
</dbReference>
<evidence type="ECO:0000313" key="4">
    <source>
        <dbReference type="WBParaSite" id="HPBE_0000765701-mRNA-1"/>
    </source>
</evidence>
<feature type="transmembrane region" description="Helical" evidence="1">
    <location>
        <begin position="6"/>
        <end position="26"/>
    </location>
</feature>
<gene>
    <name evidence="2" type="ORF">HPBE_LOCUS7658</name>
</gene>
<evidence type="ECO:0000256" key="1">
    <source>
        <dbReference type="SAM" id="Phobius"/>
    </source>
</evidence>
<name>A0A3P7YLW2_HELPZ</name>
<feature type="transmembrane region" description="Helical" evidence="1">
    <location>
        <begin position="210"/>
        <end position="230"/>
    </location>
</feature>
<reference evidence="4" key="2">
    <citation type="submission" date="2019-09" db="UniProtKB">
        <authorList>
            <consortium name="WormBaseParasite"/>
        </authorList>
    </citation>
    <scope>IDENTIFICATION</scope>
</reference>
<evidence type="ECO:0000313" key="2">
    <source>
        <dbReference type="EMBL" id="VDO73157.1"/>
    </source>
</evidence>
<evidence type="ECO:0000313" key="3">
    <source>
        <dbReference type="Proteomes" id="UP000050761"/>
    </source>
</evidence>
<organism evidence="2">
    <name type="scientific">Heligmosomoides polygyrus</name>
    <name type="common">Parasitic roundworm</name>
    <dbReference type="NCBI Taxonomy" id="6339"/>
    <lineage>
        <taxon>Eukaryota</taxon>
        <taxon>Metazoa</taxon>
        <taxon>Ecdysozoa</taxon>
        <taxon>Nematoda</taxon>
        <taxon>Chromadorea</taxon>
        <taxon>Rhabditida</taxon>
        <taxon>Rhabditina</taxon>
        <taxon>Rhabditomorpha</taxon>
        <taxon>Strongyloidea</taxon>
        <taxon>Heligmosomidae</taxon>
        <taxon>Heligmosomoides</taxon>
    </lineage>
</organism>
<feature type="transmembrane region" description="Helical" evidence="1">
    <location>
        <begin position="133"/>
        <end position="161"/>
    </location>
</feature>